<keyword evidence="5" id="KW-0548">Nucleotidyltransferase</keyword>
<organism evidence="5 6">
    <name type="scientific">Arcobacter roscoffensis</name>
    <dbReference type="NCBI Taxonomy" id="2961520"/>
    <lineage>
        <taxon>Bacteria</taxon>
        <taxon>Pseudomonadati</taxon>
        <taxon>Campylobacterota</taxon>
        <taxon>Epsilonproteobacteria</taxon>
        <taxon>Campylobacterales</taxon>
        <taxon>Arcobacteraceae</taxon>
        <taxon>Arcobacter</taxon>
    </lineage>
</organism>
<feature type="transmembrane region" description="Helical" evidence="3">
    <location>
        <begin position="211"/>
        <end position="231"/>
    </location>
</feature>
<dbReference type="EC" id="2.7.7.65" evidence="1"/>
<keyword evidence="3" id="KW-0472">Membrane</keyword>
<evidence type="ECO:0000256" key="1">
    <source>
        <dbReference type="ARBA" id="ARBA00012528"/>
    </source>
</evidence>
<feature type="domain" description="GGDEF" evidence="4">
    <location>
        <begin position="300"/>
        <end position="432"/>
    </location>
</feature>
<dbReference type="InterPro" id="IPR021796">
    <property type="entry name" value="Tll0287-like_dom"/>
</dbReference>
<dbReference type="Pfam" id="PF00990">
    <property type="entry name" value="GGDEF"/>
    <property type="match status" value="1"/>
</dbReference>
<evidence type="ECO:0000256" key="3">
    <source>
        <dbReference type="SAM" id="Phobius"/>
    </source>
</evidence>
<dbReference type="InterPro" id="IPR029787">
    <property type="entry name" value="Nucleotide_cyclase"/>
</dbReference>
<dbReference type="NCBIfam" id="TIGR00254">
    <property type="entry name" value="GGDEF"/>
    <property type="match status" value="1"/>
</dbReference>
<dbReference type="GO" id="GO:0052621">
    <property type="term" value="F:diguanylate cyclase activity"/>
    <property type="evidence" value="ECO:0007669"/>
    <property type="project" value="UniProtKB-EC"/>
</dbReference>
<dbReference type="InterPro" id="IPR000160">
    <property type="entry name" value="GGDEF_dom"/>
</dbReference>
<keyword evidence="3" id="KW-1133">Transmembrane helix</keyword>
<dbReference type="PANTHER" id="PTHR45138">
    <property type="entry name" value="REGULATORY COMPONENTS OF SENSORY TRANSDUCTION SYSTEM"/>
    <property type="match status" value="1"/>
</dbReference>
<dbReference type="Pfam" id="PF11845">
    <property type="entry name" value="Tll0287-like"/>
    <property type="match status" value="1"/>
</dbReference>
<evidence type="ECO:0000313" key="5">
    <source>
        <dbReference type="EMBL" id="UTJ07431.1"/>
    </source>
</evidence>
<protein>
    <recommendedName>
        <fullName evidence="1">diguanylate cyclase</fullName>
        <ecNumber evidence="1">2.7.7.65</ecNumber>
    </recommendedName>
</protein>
<comment type="catalytic activity">
    <reaction evidence="2">
        <text>2 GTP = 3',3'-c-di-GMP + 2 diphosphate</text>
        <dbReference type="Rhea" id="RHEA:24898"/>
        <dbReference type="ChEBI" id="CHEBI:33019"/>
        <dbReference type="ChEBI" id="CHEBI:37565"/>
        <dbReference type="ChEBI" id="CHEBI:58805"/>
        <dbReference type="EC" id="2.7.7.65"/>
    </reaction>
</comment>
<keyword evidence="6" id="KW-1185">Reference proteome</keyword>
<dbReference type="PANTHER" id="PTHR45138:SF9">
    <property type="entry name" value="DIGUANYLATE CYCLASE DGCM-RELATED"/>
    <property type="match status" value="1"/>
</dbReference>
<dbReference type="InterPro" id="IPR050469">
    <property type="entry name" value="Diguanylate_Cyclase"/>
</dbReference>
<sequence length="432" mass="49850">MKNKNFIIYFIVTLVFIFTIIIVNYIYQTKLNYIKVSQKILFQEASSLFNNVVTTRLWASKHGGIYVKAHEGIKPNPYLEDNHTYTKNNELLIKVNPAWMTRQLSELSNEVNKNYYFKITSLNPKNPNNKADLFEKKALEFLDKNRNEDFYTKLNDKAYDLLGVLRVDESCLSCHKTQNYKVGDTMGGLRVSIPTNVYSQNVELITSKTNILYVITFFTSIVFIFIISYTINSIYTRERNILRLNKTLERKVKNRTKELVEANKKLLKISTSDFLTNIPNRRYFFDMGSKSFNLAKRENQKLCVVCIDIDFFKKVNDTYGHQIGDEVLKYVSGSLENSIRKSDILARTGGEEFMIILNSTDSQGALNLSEKIREFFNKNNFITENLNIPVTISIGISQIKSNDESLDTIIARADKALYASKENGRNQVSVNL</sequence>
<dbReference type="SMART" id="SM00267">
    <property type="entry name" value="GGDEF"/>
    <property type="match status" value="1"/>
</dbReference>
<dbReference type="Gene3D" id="3.30.70.270">
    <property type="match status" value="1"/>
</dbReference>
<dbReference type="SUPFAM" id="SSF55073">
    <property type="entry name" value="Nucleotide cyclase"/>
    <property type="match status" value="1"/>
</dbReference>
<reference evidence="5" key="1">
    <citation type="submission" date="2022-07" db="EMBL/GenBank/DDBJ databases">
        <title>Arcobacter roscoffensis sp. nov., a marine bacterium isolated from coastal seawater collected from Roscoff, France.</title>
        <authorList>
            <person name="Pascual J."/>
            <person name="Lepeaux C."/>
            <person name="Methner A."/>
            <person name="Overmann J."/>
        </authorList>
    </citation>
    <scope>NUCLEOTIDE SEQUENCE</scope>
    <source>
        <strain evidence="5">ARW1-2F2</strain>
    </source>
</reference>
<dbReference type="Proteomes" id="UP001060012">
    <property type="component" value="Chromosome"/>
</dbReference>
<name>A0ABY5E6R6_9BACT</name>
<dbReference type="RefSeq" id="WP_254577605.1">
    <property type="nucleotide sequence ID" value="NZ_CP100595.1"/>
</dbReference>
<dbReference type="PROSITE" id="PS50887">
    <property type="entry name" value="GGDEF"/>
    <property type="match status" value="1"/>
</dbReference>
<accession>A0ABY5E6R6</accession>
<keyword evidence="3" id="KW-0812">Transmembrane</keyword>
<dbReference type="EMBL" id="CP100595">
    <property type="protein sequence ID" value="UTJ07431.1"/>
    <property type="molecule type" value="Genomic_DNA"/>
</dbReference>
<evidence type="ECO:0000313" key="6">
    <source>
        <dbReference type="Proteomes" id="UP001060012"/>
    </source>
</evidence>
<proteinExistence type="predicted"/>
<dbReference type="CDD" id="cd01949">
    <property type="entry name" value="GGDEF"/>
    <property type="match status" value="1"/>
</dbReference>
<gene>
    <name evidence="5" type="ORF">NJU99_04880</name>
</gene>
<dbReference type="InterPro" id="IPR043128">
    <property type="entry name" value="Rev_trsase/Diguanyl_cyclase"/>
</dbReference>
<keyword evidence="5" id="KW-0808">Transferase</keyword>
<evidence type="ECO:0000259" key="4">
    <source>
        <dbReference type="PROSITE" id="PS50887"/>
    </source>
</evidence>
<feature type="transmembrane region" description="Helical" evidence="3">
    <location>
        <begin position="6"/>
        <end position="27"/>
    </location>
</feature>
<evidence type="ECO:0000256" key="2">
    <source>
        <dbReference type="ARBA" id="ARBA00034247"/>
    </source>
</evidence>